<evidence type="ECO:0000313" key="3">
    <source>
        <dbReference type="Proteomes" id="UP000010471"/>
    </source>
</evidence>
<dbReference type="EMBL" id="CP003630">
    <property type="protein sequence ID" value="AFZ21513.1"/>
    <property type="molecule type" value="Genomic_DNA"/>
</dbReference>
<dbReference type="KEGG" id="mic:Mic7113_5909"/>
<keyword evidence="1" id="KW-0812">Transmembrane</keyword>
<organism evidence="2 3">
    <name type="scientific">Allocoleopsis franciscana PCC 7113</name>
    <dbReference type="NCBI Taxonomy" id="1173027"/>
    <lineage>
        <taxon>Bacteria</taxon>
        <taxon>Bacillati</taxon>
        <taxon>Cyanobacteriota</taxon>
        <taxon>Cyanophyceae</taxon>
        <taxon>Coleofasciculales</taxon>
        <taxon>Coleofasciculaceae</taxon>
        <taxon>Allocoleopsis</taxon>
        <taxon>Allocoleopsis franciscana</taxon>
    </lineage>
</organism>
<dbReference type="Proteomes" id="UP000010471">
    <property type="component" value="Chromosome"/>
</dbReference>
<dbReference type="HOGENOM" id="CLU_163328_0_0_3"/>
<feature type="transmembrane region" description="Helical" evidence="1">
    <location>
        <begin position="6"/>
        <end position="32"/>
    </location>
</feature>
<evidence type="ECO:0000313" key="2">
    <source>
        <dbReference type="EMBL" id="AFZ21513.1"/>
    </source>
</evidence>
<evidence type="ECO:0000256" key="1">
    <source>
        <dbReference type="SAM" id="Phobius"/>
    </source>
</evidence>
<gene>
    <name evidence="2" type="ORF">Mic7113_5909</name>
</gene>
<accession>K9WMT5</accession>
<proteinExistence type="predicted"/>
<sequence length="96" mass="11146">MVLQPKLVAVILLSLFGFVIIWVTIFFAIKIAGKVFPKVKRYSFKRVSCKGCRFFTNNPYLKCTVHPSTVLTKQSLNCPDYQSDEPRVIEFREEKK</sequence>
<protein>
    <submittedName>
        <fullName evidence="2">Uncharacterized protein</fullName>
    </submittedName>
</protein>
<keyword evidence="1" id="KW-1133">Transmembrane helix</keyword>
<name>K9WMT5_9CYAN</name>
<keyword evidence="3" id="KW-1185">Reference proteome</keyword>
<keyword evidence="1" id="KW-0472">Membrane</keyword>
<reference evidence="2 3" key="1">
    <citation type="submission" date="2012-06" db="EMBL/GenBank/DDBJ databases">
        <title>Finished chromosome of genome of Microcoleus sp. PCC 7113.</title>
        <authorList>
            <consortium name="US DOE Joint Genome Institute"/>
            <person name="Gugger M."/>
            <person name="Coursin T."/>
            <person name="Rippka R."/>
            <person name="Tandeau De Marsac N."/>
            <person name="Huntemann M."/>
            <person name="Wei C.-L."/>
            <person name="Han J."/>
            <person name="Detter J.C."/>
            <person name="Han C."/>
            <person name="Tapia R."/>
            <person name="Chen A."/>
            <person name="Kyrpides N."/>
            <person name="Mavromatis K."/>
            <person name="Markowitz V."/>
            <person name="Szeto E."/>
            <person name="Ivanova N."/>
            <person name="Pagani I."/>
            <person name="Pati A."/>
            <person name="Goodwin L."/>
            <person name="Nordberg H.P."/>
            <person name="Cantor M.N."/>
            <person name="Hua S.X."/>
            <person name="Woyke T."/>
            <person name="Kerfeld C.A."/>
        </authorList>
    </citation>
    <scope>NUCLEOTIDE SEQUENCE [LARGE SCALE GENOMIC DNA]</scope>
    <source>
        <strain evidence="2 3">PCC 7113</strain>
    </source>
</reference>
<dbReference type="AlphaFoldDB" id="K9WMT5"/>
<dbReference type="STRING" id="1173027.Mic7113_5909"/>